<dbReference type="OMA" id="TGQASEC"/>
<reference evidence="18" key="2">
    <citation type="submission" date="2025-08" db="UniProtKB">
        <authorList>
            <consortium name="Ensembl"/>
        </authorList>
    </citation>
    <scope>IDENTIFICATION</scope>
</reference>
<reference evidence="18" key="1">
    <citation type="submission" date="2019-06" db="EMBL/GenBank/DDBJ databases">
        <authorList>
            <consortium name="Wellcome Sanger Institute Data Sharing"/>
        </authorList>
    </citation>
    <scope>NUCLEOTIDE SEQUENCE [LARGE SCALE GENOMIC DNA]</scope>
</reference>
<evidence type="ECO:0000256" key="11">
    <source>
        <dbReference type="ARBA" id="ARBA00023273"/>
    </source>
</evidence>
<keyword evidence="12" id="KW-0449">Lipoprotein</keyword>
<dbReference type="FunCoup" id="A0A672GEZ2">
    <property type="interactions" value="216"/>
</dbReference>
<evidence type="ECO:0000256" key="13">
    <source>
        <dbReference type="ARBA" id="ARBA00034112"/>
    </source>
</evidence>
<reference evidence="18" key="3">
    <citation type="submission" date="2025-09" db="UniProtKB">
        <authorList>
            <consortium name="Ensembl"/>
        </authorList>
    </citation>
    <scope>IDENTIFICATION</scope>
</reference>
<evidence type="ECO:0000313" key="19">
    <source>
        <dbReference type="Proteomes" id="UP000472267"/>
    </source>
</evidence>
<evidence type="ECO:0000313" key="18">
    <source>
        <dbReference type="Ensembl" id="ENSSFAP00005017403.1"/>
    </source>
</evidence>
<gene>
    <name evidence="18" type="primary">abhd17c</name>
</gene>
<dbReference type="OrthoDB" id="446723at2759"/>
<dbReference type="InParanoid" id="A0A672GEZ2"/>
<keyword evidence="9" id="KW-0564">Palmitate</keyword>
<evidence type="ECO:0000256" key="1">
    <source>
        <dbReference type="ARBA" id="ARBA00004523"/>
    </source>
</evidence>
<keyword evidence="19" id="KW-1185">Reference proteome</keyword>
<protein>
    <recommendedName>
        <fullName evidence="15">Alpha/beta hydrolase domain-containing protein 17C</fullName>
        <ecNumber evidence="3">3.1.2.22</ecNumber>
    </recommendedName>
</protein>
<evidence type="ECO:0000256" key="15">
    <source>
        <dbReference type="ARBA" id="ARBA00039756"/>
    </source>
</evidence>
<evidence type="ECO:0000256" key="9">
    <source>
        <dbReference type="ARBA" id="ARBA00023139"/>
    </source>
</evidence>
<proteinExistence type="inferred from homology"/>
<evidence type="ECO:0000256" key="7">
    <source>
        <dbReference type="ARBA" id="ARBA00023018"/>
    </source>
</evidence>
<dbReference type="EC" id="3.1.2.22" evidence="3"/>
<dbReference type="GO" id="GO:0055038">
    <property type="term" value="C:recycling endosome membrane"/>
    <property type="evidence" value="ECO:0007669"/>
    <property type="project" value="UniProtKB-SubCell"/>
</dbReference>
<dbReference type="PANTHER" id="PTHR12277:SF55">
    <property type="entry name" value="ALPHA_BETA HYDROLASE DOMAIN-CONTAINING PROTEIN 17C"/>
    <property type="match status" value="1"/>
</dbReference>
<dbReference type="FunFam" id="3.40.50.1820:FF:000008">
    <property type="entry name" value="Alpha/beta hydrolase domain-containing protein 17B"/>
    <property type="match status" value="1"/>
</dbReference>
<dbReference type="Pfam" id="PF12146">
    <property type="entry name" value="Hydrolase_4"/>
    <property type="match status" value="1"/>
</dbReference>
<keyword evidence="11" id="KW-0966">Cell projection</keyword>
<organism evidence="18 19">
    <name type="scientific">Salarias fasciatus</name>
    <name type="common">Jewelled blenny</name>
    <name type="synonym">Blennius fasciatus</name>
    <dbReference type="NCBI Taxonomy" id="181472"/>
    <lineage>
        <taxon>Eukaryota</taxon>
        <taxon>Metazoa</taxon>
        <taxon>Chordata</taxon>
        <taxon>Craniata</taxon>
        <taxon>Vertebrata</taxon>
        <taxon>Euteleostomi</taxon>
        <taxon>Actinopterygii</taxon>
        <taxon>Neopterygii</taxon>
        <taxon>Teleostei</taxon>
        <taxon>Neoteleostei</taxon>
        <taxon>Acanthomorphata</taxon>
        <taxon>Ovalentaria</taxon>
        <taxon>Blenniimorphae</taxon>
        <taxon>Blenniiformes</taxon>
        <taxon>Blennioidei</taxon>
        <taxon>Blenniidae</taxon>
        <taxon>Salariinae</taxon>
        <taxon>Salarias</taxon>
    </lineage>
</organism>
<dbReference type="GeneID" id="115393110"/>
<dbReference type="RefSeq" id="XP_029953812.1">
    <property type="nucleotide sequence ID" value="XM_030097952.1"/>
</dbReference>
<evidence type="ECO:0000256" key="2">
    <source>
        <dbReference type="ARBA" id="ARBA00004552"/>
    </source>
</evidence>
<keyword evidence="4" id="KW-1003">Cell membrane</keyword>
<dbReference type="GO" id="GO:0008474">
    <property type="term" value="F:palmitoyl-(protein) hydrolase activity"/>
    <property type="evidence" value="ECO:0007669"/>
    <property type="project" value="UniProtKB-EC"/>
</dbReference>
<evidence type="ECO:0000256" key="5">
    <source>
        <dbReference type="ARBA" id="ARBA00022753"/>
    </source>
</evidence>
<keyword evidence="5" id="KW-0967">Endosome</keyword>
<evidence type="ECO:0000256" key="14">
    <source>
        <dbReference type="ARBA" id="ARBA00038397"/>
    </source>
</evidence>
<comment type="catalytic activity">
    <reaction evidence="16">
        <text>S-hexadecanoyl-L-cysteinyl-[protein] + H2O = L-cysteinyl-[protein] + hexadecanoate + H(+)</text>
        <dbReference type="Rhea" id="RHEA:19233"/>
        <dbReference type="Rhea" id="RHEA-COMP:10131"/>
        <dbReference type="Rhea" id="RHEA-COMP:11032"/>
        <dbReference type="ChEBI" id="CHEBI:7896"/>
        <dbReference type="ChEBI" id="CHEBI:15377"/>
        <dbReference type="ChEBI" id="CHEBI:15378"/>
        <dbReference type="ChEBI" id="CHEBI:29950"/>
        <dbReference type="ChEBI" id="CHEBI:74151"/>
        <dbReference type="EC" id="3.1.2.22"/>
    </reaction>
</comment>
<dbReference type="InterPro" id="IPR022742">
    <property type="entry name" value="Hydrolase_4"/>
</dbReference>
<sequence>MPEEGPRMNGFSIGELCWLFCCPPCPSRIAAKLAFLPPEPTYSLHTDADGATSLRLTERADWQYSQRELDAVEVFTTRSGRGNRVGCMFVRCAPNSRYTLLFSHGNAVDLGQMCSFYIGLGSRINCNVFSYDYSGYGVSTGKPSEKNLYADIEAAWQVLRNKYGVTPENIILYGQSIGTVPTIDLAARYECAAVILHSPLMSGLRVAFPDTRKTYCFDPFPSIDKVSKVASPVLVIHGTEDEVIDFSHGLAMYERCPRAVEPLWVEGAGHNDIELYAQYLERLKQFISFELSTS</sequence>
<evidence type="ECO:0000259" key="17">
    <source>
        <dbReference type="Pfam" id="PF12146"/>
    </source>
</evidence>
<dbReference type="GO" id="GO:0099175">
    <property type="term" value="P:regulation of postsynapse organization"/>
    <property type="evidence" value="ECO:0007669"/>
    <property type="project" value="TreeGrafter"/>
</dbReference>
<keyword evidence="6" id="KW-0378">Hydrolase</keyword>
<keyword evidence="7" id="KW-0770">Synapse</keyword>
<dbReference type="AlphaFoldDB" id="A0A672GEZ2"/>
<dbReference type="InterPro" id="IPR029058">
    <property type="entry name" value="AB_hydrolase_fold"/>
</dbReference>
<dbReference type="GO" id="GO:0098839">
    <property type="term" value="C:postsynaptic density membrane"/>
    <property type="evidence" value="ECO:0007669"/>
    <property type="project" value="UniProtKB-SubCell"/>
</dbReference>
<evidence type="ECO:0000256" key="10">
    <source>
        <dbReference type="ARBA" id="ARBA00023257"/>
    </source>
</evidence>
<keyword evidence="8" id="KW-0472">Membrane</keyword>
<accession>A0A672GEZ2</accession>
<evidence type="ECO:0000256" key="16">
    <source>
        <dbReference type="ARBA" id="ARBA00047337"/>
    </source>
</evidence>
<dbReference type="Gene3D" id="3.40.50.1820">
    <property type="entry name" value="alpha/beta hydrolase"/>
    <property type="match status" value="1"/>
</dbReference>
<dbReference type="GO" id="GO:0043197">
    <property type="term" value="C:dendritic spine"/>
    <property type="evidence" value="ECO:0007669"/>
    <property type="project" value="UniProtKB-SubCell"/>
</dbReference>
<comment type="similarity">
    <text evidence="14">Belongs to the AB hydrolase superfamily. ABHD17 family.</text>
</comment>
<dbReference type="CTD" id="58489"/>
<dbReference type="Ensembl" id="ENSSFAT00005018073.1">
    <property type="protein sequence ID" value="ENSSFAP00005017403.1"/>
    <property type="gene ID" value="ENSSFAG00005009195.1"/>
</dbReference>
<comment type="subcellular location">
    <subcellularLocation>
        <location evidence="2">Cell projection</location>
        <location evidence="2">Dendritic spine</location>
    </subcellularLocation>
    <subcellularLocation>
        <location evidence="13">Postsynaptic density membrane</location>
    </subcellularLocation>
    <subcellularLocation>
        <location evidence="1">Recycling endosome membrane</location>
        <topology evidence="1">Lipid-anchor</topology>
        <orientation evidence="1">Cytoplasmic side</orientation>
    </subcellularLocation>
</comment>
<dbReference type="Proteomes" id="UP000472267">
    <property type="component" value="Chromosome 1"/>
</dbReference>
<evidence type="ECO:0000256" key="4">
    <source>
        <dbReference type="ARBA" id="ARBA00022475"/>
    </source>
</evidence>
<dbReference type="SUPFAM" id="SSF53474">
    <property type="entry name" value="alpha/beta-Hydrolases"/>
    <property type="match status" value="1"/>
</dbReference>
<evidence type="ECO:0000256" key="3">
    <source>
        <dbReference type="ARBA" id="ARBA00012423"/>
    </source>
</evidence>
<evidence type="ECO:0000256" key="12">
    <source>
        <dbReference type="ARBA" id="ARBA00023288"/>
    </source>
</evidence>
<name>A0A672GEZ2_SALFA</name>
<evidence type="ECO:0000256" key="6">
    <source>
        <dbReference type="ARBA" id="ARBA00022801"/>
    </source>
</evidence>
<dbReference type="PANTHER" id="PTHR12277">
    <property type="entry name" value="ALPHA/BETA HYDROLASE DOMAIN-CONTAINING PROTEIN"/>
    <property type="match status" value="1"/>
</dbReference>
<evidence type="ECO:0000256" key="8">
    <source>
        <dbReference type="ARBA" id="ARBA00023136"/>
    </source>
</evidence>
<feature type="domain" description="Serine aminopeptidase S33" evidence="17">
    <location>
        <begin position="97"/>
        <end position="202"/>
    </location>
</feature>
<keyword evidence="10" id="KW-0628">Postsynaptic cell membrane</keyword>